<dbReference type="AlphaFoldDB" id="A0AA88JAI8"/>
<gene>
    <name evidence="1" type="ORF">TIFTF001_035783</name>
</gene>
<organism evidence="1 2">
    <name type="scientific">Ficus carica</name>
    <name type="common">Common fig</name>
    <dbReference type="NCBI Taxonomy" id="3494"/>
    <lineage>
        <taxon>Eukaryota</taxon>
        <taxon>Viridiplantae</taxon>
        <taxon>Streptophyta</taxon>
        <taxon>Embryophyta</taxon>
        <taxon>Tracheophyta</taxon>
        <taxon>Spermatophyta</taxon>
        <taxon>Magnoliopsida</taxon>
        <taxon>eudicotyledons</taxon>
        <taxon>Gunneridae</taxon>
        <taxon>Pentapetalae</taxon>
        <taxon>rosids</taxon>
        <taxon>fabids</taxon>
        <taxon>Rosales</taxon>
        <taxon>Moraceae</taxon>
        <taxon>Ficeae</taxon>
        <taxon>Ficus</taxon>
    </lineage>
</organism>
<sequence length="158" mass="17134">MEDGASFAPPHLPPVDAYIPLAGEPYGPWMGSQAVAAFRACLPDTYDGSNLPYRLGNCLHQLESIFLSCDFDTTEWTRLAAIQLVGEAMECCRATSSHTFSYACFTATPACYLLYDCEIGGYASLAMDGLRGRGTRELSSDGDACIVDAPAKWDMPRL</sequence>
<reference evidence="1" key="1">
    <citation type="submission" date="2023-07" db="EMBL/GenBank/DDBJ databases">
        <title>draft genome sequence of fig (Ficus carica).</title>
        <authorList>
            <person name="Takahashi T."/>
            <person name="Nishimura K."/>
        </authorList>
    </citation>
    <scope>NUCLEOTIDE SEQUENCE</scope>
</reference>
<name>A0AA88JAI8_FICCA</name>
<accession>A0AA88JAI8</accession>
<evidence type="ECO:0000313" key="1">
    <source>
        <dbReference type="EMBL" id="GMN66727.1"/>
    </source>
</evidence>
<comment type="caution">
    <text evidence="1">The sequence shown here is derived from an EMBL/GenBank/DDBJ whole genome shotgun (WGS) entry which is preliminary data.</text>
</comment>
<proteinExistence type="predicted"/>
<dbReference type="Proteomes" id="UP001187192">
    <property type="component" value="Unassembled WGS sequence"/>
</dbReference>
<keyword evidence="2" id="KW-1185">Reference proteome</keyword>
<dbReference type="EMBL" id="BTGU01000356">
    <property type="protein sequence ID" value="GMN66727.1"/>
    <property type="molecule type" value="Genomic_DNA"/>
</dbReference>
<evidence type="ECO:0000313" key="2">
    <source>
        <dbReference type="Proteomes" id="UP001187192"/>
    </source>
</evidence>
<protein>
    <submittedName>
        <fullName evidence="1">Uncharacterized protein</fullName>
    </submittedName>
</protein>